<dbReference type="InterPro" id="IPR009040">
    <property type="entry name" value="Ferritin-like_diiron"/>
</dbReference>
<dbReference type="SUPFAM" id="SSF57802">
    <property type="entry name" value="Rubredoxin-like"/>
    <property type="match status" value="1"/>
</dbReference>
<evidence type="ECO:0000256" key="1">
    <source>
        <dbReference type="ARBA" id="ARBA00001965"/>
    </source>
</evidence>
<dbReference type="PANTHER" id="PTHR43865:SF1">
    <property type="entry name" value="RUBRERYTHRIN-RELATED"/>
    <property type="match status" value="1"/>
</dbReference>
<accession>A0ABR9RED8</accession>
<feature type="domain" description="Ferritin-like diiron" evidence="2">
    <location>
        <begin position="2"/>
        <end position="148"/>
    </location>
</feature>
<reference evidence="3 4" key="1">
    <citation type="submission" date="2020-10" db="EMBL/GenBank/DDBJ databases">
        <title>ChiBAC.</title>
        <authorList>
            <person name="Zenner C."/>
            <person name="Hitch T.C.A."/>
            <person name="Clavel T."/>
        </authorList>
    </citation>
    <scope>NUCLEOTIDE SEQUENCE [LARGE SCALE GENOMIC DNA]</scope>
    <source>
        <strain evidence="3 4">DSM 107456</strain>
    </source>
</reference>
<dbReference type="PANTHER" id="PTHR43865">
    <property type="entry name" value="RUBRERYTHRIN-RELATED"/>
    <property type="match status" value="1"/>
</dbReference>
<dbReference type="RefSeq" id="WP_193538930.1">
    <property type="nucleotide sequence ID" value="NZ_JADCKF010000014.1"/>
</dbReference>
<dbReference type="Pfam" id="PF02915">
    <property type="entry name" value="Rubrerythrin"/>
    <property type="match status" value="1"/>
</dbReference>
<comment type="cofactor">
    <cofactor evidence="1">
        <name>Fe(3+)</name>
        <dbReference type="ChEBI" id="CHEBI:29034"/>
    </cofactor>
</comment>
<dbReference type="PROSITE" id="PS50905">
    <property type="entry name" value="FERRITIN_LIKE"/>
    <property type="match status" value="1"/>
</dbReference>
<proteinExistence type="predicted"/>
<dbReference type="InterPro" id="IPR009078">
    <property type="entry name" value="Ferritin-like_SF"/>
</dbReference>
<dbReference type="Gene3D" id="1.20.1260.10">
    <property type="match status" value="1"/>
</dbReference>
<evidence type="ECO:0000313" key="3">
    <source>
        <dbReference type="EMBL" id="MBE5057075.1"/>
    </source>
</evidence>
<dbReference type="SUPFAM" id="SSF47240">
    <property type="entry name" value="Ferritin-like"/>
    <property type="match status" value="1"/>
</dbReference>
<dbReference type="InterPro" id="IPR012347">
    <property type="entry name" value="Ferritin-like"/>
</dbReference>
<name>A0ABR9RED8_9FIRM</name>
<dbReference type="EMBL" id="JADCKF010000014">
    <property type="protein sequence ID" value="MBE5057075.1"/>
    <property type="molecule type" value="Genomic_DNA"/>
</dbReference>
<protein>
    <submittedName>
        <fullName evidence="3">Rubrerythrin family protein</fullName>
    </submittedName>
</protein>
<dbReference type="InterPro" id="IPR003251">
    <property type="entry name" value="Rr_diiron-bd_dom"/>
</dbReference>
<dbReference type="Gene3D" id="2.20.28.10">
    <property type="match status" value="1"/>
</dbReference>
<evidence type="ECO:0000259" key="2">
    <source>
        <dbReference type="PROSITE" id="PS50905"/>
    </source>
</evidence>
<dbReference type="Proteomes" id="UP000806211">
    <property type="component" value="Unassembled WGS sequence"/>
</dbReference>
<sequence>MEWTDSETRHHLMQAFFMESQAHSRYAFAAFQAEQGGLEVVRRCFAAAAAQEEVHARAFYRLLAPCAGQILPLEGCCAVSGGGGISAMLREAGQSEREEFQRPYTRWAEAARREGCPEAGALFAAVAGAEALHGETFDRLAQALEDGCLFVAEEPVEWVCLECGHVLWSRGAPARCPVCSRPQGYFCRREHGPSAVDGQHIQKTDAERECYALK</sequence>
<organism evidence="3 4">
    <name type="scientific">Pseudoflavonifractor gallinarum</name>
    <dbReference type="NCBI Taxonomy" id="2779352"/>
    <lineage>
        <taxon>Bacteria</taxon>
        <taxon>Bacillati</taxon>
        <taxon>Bacillota</taxon>
        <taxon>Clostridia</taxon>
        <taxon>Eubacteriales</taxon>
        <taxon>Oscillospiraceae</taxon>
        <taxon>Pseudoflavonifractor</taxon>
    </lineage>
</organism>
<gene>
    <name evidence="3" type="ORF">INF37_13875</name>
</gene>
<dbReference type="InterPro" id="IPR052364">
    <property type="entry name" value="Rubrerythrin"/>
</dbReference>
<keyword evidence="4" id="KW-1185">Reference proteome</keyword>
<comment type="caution">
    <text evidence="3">The sequence shown here is derived from an EMBL/GenBank/DDBJ whole genome shotgun (WGS) entry which is preliminary data.</text>
</comment>
<evidence type="ECO:0000313" key="4">
    <source>
        <dbReference type="Proteomes" id="UP000806211"/>
    </source>
</evidence>